<sequence>MSMIPEELLTTFGARKVKLNKDEFLFAKDTEAHFYYQVSIGTIKMVNYNYDGQEFILGMFKAGQSFGEPPIFGHFPYPANAVAVEDCEICKLPKDNFFRLLEANFDIHRKFNYELSNRLRYKGMILSEVSSYPPEHRILTLVNYLKAMMPNQDLFTVPYTRQQLADMTGLRVETVIRTIKKMEQEGKIKLKSHKIVV</sequence>
<dbReference type="CDD" id="cd00038">
    <property type="entry name" value="CAP_ED"/>
    <property type="match status" value="1"/>
</dbReference>
<dbReference type="PROSITE" id="PS51063">
    <property type="entry name" value="HTH_CRP_2"/>
    <property type="match status" value="1"/>
</dbReference>
<dbReference type="InterPro" id="IPR014710">
    <property type="entry name" value="RmlC-like_jellyroll"/>
</dbReference>
<dbReference type="Pfam" id="PF00027">
    <property type="entry name" value="cNMP_binding"/>
    <property type="match status" value="1"/>
</dbReference>
<dbReference type="CDD" id="cd00092">
    <property type="entry name" value="HTH_CRP"/>
    <property type="match status" value="1"/>
</dbReference>
<dbReference type="InterPro" id="IPR050397">
    <property type="entry name" value="Env_Response_Regulators"/>
</dbReference>
<keyword evidence="3" id="KW-0804">Transcription</keyword>
<dbReference type="Proteomes" id="UP001302349">
    <property type="component" value="Chromosome"/>
</dbReference>
<accession>A0ABZ0INA2</accession>
<dbReference type="SUPFAM" id="SSF51206">
    <property type="entry name" value="cAMP-binding domain-like"/>
    <property type="match status" value="1"/>
</dbReference>
<dbReference type="Gene3D" id="2.60.120.10">
    <property type="entry name" value="Jelly Rolls"/>
    <property type="match status" value="1"/>
</dbReference>
<protein>
    <submittedName>
        <fullName evidence="6">Crp/Fnr family transcriptional regulator</fullName>
    </submittedName>
</protein>
<dbReference type="SMART" id="SM00100">
    <property type="entry name" value="cNMP"/>
    <property type="match status" value="1"/>
</dbReference>
<reference evidence="6 7" key="1">
    <citation type="journal article" date="2023" name="Microbiol. Resour. Announc.">
        <title>Complete Genome Sequence of Imperialibacter roseus strain P4T.</title>
        <authorList>
            <person name="Tizabi D.R."/>
            <person name="Bachvaroff T."/>
            <person name="Hill R.T."/>
        </authorList>
    </citation>
    <scope>NUCLEOTIDE SEQUENCE [LARGE SCALE GENOMIC DNA]</scope>
    <source>
        <strain evidence="6 7">P4T</strain>
    </source>
</reference>
<keyword evidence="2" id="KW-0238">DNA-binding</keyword>
<evidence type="ECO:0000313" key="6">
    <source>
        <dbReference type="EMBL" id="WOK05997.1"/>
    </source>
</evidence>
<evidence type="ECO:0000259" key="5">
    <source>
        <dbReference type="PROSITE" id="PS51063"/>
    </source>
</evidence>
<evidence type="ECO:0000313" key="7">
    <source>
        <dbReference type="Proteomes" id="UP001302349"/>
    </source>
</evidence>
<dbReference type="InterPro" id="IPR000595">
    <property type="entry name" value="cNMP-bd_dom"/>
</dbReference>
<name>A0ABZ0INA2_9BACT</name>
<dbReference type="InterPro" id="IPR018490">
    <property type="entry name" value="cNMP-bd_dom_sf"/>
</dbReference>
<dbReference type="RefSeq" id="WP_317488737.1">
    <property type="nucleotide sequence ID" value="NZ_CP136051.1"/>
</dbReference>
<organism evidence="6 7">
    <name type="scientific">Imperialibacter roseus</name>
    <dbReference type="NCBI Taxonomy" id="1324217"/>
    <lineage>
        <taxon>Bacteria</taxon>
        <taxon>Pseudomonadati</taxon>
        <taxon>Bacteroidota</taxon>
        <taxon>Cytophagia</taxon>
        <taxon>Cytophagales</taxon>
        <taxon>Flammeovirgaceae</taxon>
        <taxon>Imperialibacter</taxon>
    </lineage>
</organism>
<evidence type="ECO:0000256" key="3">
    <source>
        <dbReference type="ARBA" id="ARBA00023163"/>
    </source>
</evidence>
<dbReference type="InterPro" id="IPR012318">
    <property type="entry name" value="HTH_CRP"/>
</dbReference>
<proteinExistence type="predicted"/>
<dbReference type="SMART" id="SM00419">
    <property type="entry name" value="HTH_CRP"/>
    <property type="match status" value="1"/>
</dbReference>
<feature type="domain" description="HTH crp-type" evidence="5">
    <location>
        <begin position="132"/>
        <end position="197"/>
    </location>
</feature>
<keyword evidence="7" id="KW-1185">Reference proteome</keyword>
<evidence type="ECO:0000259" key="4">
    <source>
        <dbReference type="PROSITE" id="PS50042"/>
    </source>
</evidence>
<evidence type="ECO:0000256" key="1">
    <source>
        <dbReference type="ARBA" id="ARBA00023015"/>
    </source>
</evidence>
<keyword evidence="1" id="KW-0805">Transcription regulation</keyword>
<dbReference type="Pfam" id="PF13545">
    <property type="entry name" value="HTH_Crp_2"/>
    <property type="match status" value="1"/>
</dbReference>
<dbReference type="PROSITE" id="PS50042">
    <property type="entry name" value="CNMP_BINDING_3"/>
    <property type="match status" value="1"/>
</dbReference>
<feature type="domain" description="Cyclic nucleotide-binding" evidence="4">
    <location>
        <begin position="7"/>
        <end position="118"/>
    </location>
</feature>
<dbReference type="EMBL" id="CP136051">
    <property type="protein sequence ID" value="WOK05997.1"/>
    <property type="molecule type" value="Genomic_DNA"/>
</dbReference>
<gene>
    <name evidence="6" type="ORF">RT717_23245</name>
</gene>
<dbReference type="SUPFAM" id="SSF46785">
    <property type="entry name" value="Winged helix' DNA-binding domain"/>
    <property type="match status" value="1"/>
</dbReference>
<dbReference type="PANTHER" id="PTHR24567">
    <property type="entry name" value="CRP FAMILY TRANSCRIPTIONAL REGULATORY PROTEIN"/>
    <property type="match status" value="1"/>
</dbReference>
<dbReference type="PRINTS" id="PR00034">
    <property type="entry name" value="HTHCRP"/>
</dbReference>
<dbReference type="InterPro" id="IPR036390">
    <property type="entry name" value="WH_DNA-bd_sf"/>
</dbReference>
<dbReference type="PANTHER" id="PTHR24567:SF28">
    <property type="entry name" value="LISTERIOLYSIN REGULATORY PROTEIN"/>
    <property type="match status" value="1"/>
</dbReference>
<evidence type="ECO:0000256" key="2">
    <source>
        <dbReference type="ARBA" id="ARBA00023125"/>
    </source>
</evidence>